<reference evidence="1" key="1">
    <citation type="submission" date="2023-07" db="EMBL/GenBank/DDBJ databases">
        <title>Black Yeasts Isolated from many extreme environments.</title>
        <authorList>
            <person name="Coleine C."/>
            <person name="Stajich J.E."/>
            <person name="Selbmann L."/>
        </authorList>
    </citation>
    <scope>NUCLEOTIDE SEQUENCE</scope>
    <source>
        <strain evidence="1">CCFEE 5714</strain>
    </source>
</reference>
<dbReference type="EMBL" id="JAUTXU010000036">
    <property type="protein sequence ID" value="KAK3717582.1"/>
    <property type="molecule type" value="Genomic_DNA"/>
</dbReference>
<name>A0ACC3NIA3_9PEZI</name>
<evidence type="ECO:0000313" key="2">
    <source>
        <dbReference type="Proteomes" id="UP001281147"/>
    </source>
</evidence>
<organism evidence="1 2">
    <name type="scientific">Vermiconidia calcicola</name>
    <dbReference type="NCBI Taxonomy" id="1690605"/>
    <lineage>
        <taxon>Eukaryota</taxon>
        <taxon>Fungi</taxon>
        <taxon>Dikarya</taxon>
        <taxon>Ascomycota</taxon>
        <taxon>Pezizomycotina</taxon>
        <taxon>Dothideomycetes</taxon>
        <taxon>Dothideomycetidae</taxon>
        <taxon>Mycosphaerellales</taxon>
        <taxon>Extremaceae</taxon>
        <taxon>Vermiconidia</taxon>
    </lineage>
</organism>
<comment type="caution">
    <text evidence="1">The sequence shown here is derived from an EMBL/GenBank/DDBJ whole genome shotgun (WGS) entry which is preliminary data.</text>
</comment>
<protein>
    <submittedName>
        <fullName evidence="1">Uncharacterized protein</fullName>
    </submittedName>
</protein>
<proteinExistence type="predicted"/>
<sequence>MNSPIPMHWSEVEDSAYERADLPTLSYEVTSSDEILDNPHGTPPMRTWTPPTWAELAAELEEIRERHMSDTQKLRALQDLDISSQEKVCSHCTRQVRGGDPSVECEDCVFHASCIEMCIEGAVLDSVKQIIDDAADELSQRDWEGFRGNIQIAEEFLDTAERSMRRWEKALEESDADLMETD</sequence>
<gene>
    <name evidence="1" type="ORF">LTR37_005648</name>
</gene>
<dbReference type="Proteomes" id="UP001281147">
    <property type="component" value="Unassembled WGS sequence"/>
</dbReference>
<evidence type="ECO:0000313" key="1">
    <source>
        <dbReference type="EMBL" id="KAK3717582.1"/>
    </source>
</evidence>
<keyword evidence="2" id="KW-1185">Reference proteome</keyword>
<accession>A0ACC3NIA3</accession>